<keyword evidence="7 9" id="KW-0472">Membrane</keyword>
<dbReference type="GeneID" id="8237164"/>
<keyword evidence="8 9" id="KW-0325">Glycoprotein</keyword>
<protein>
    <recommendedName>
        <fullName evidence="9">Carbohydrate sulfotransferase</fullName>
        <ecNumber evidence="9">2.8.2.-</ecNumber>
    </recommendedName>
</protein>
<dbReference type="Pfam" id="PF03567">
    <property type="entry name" value="Sulfotransfer_2"/>
    <property type="match status" value="1"/>
</dbReference>
<dbReference type="CTD" id="8237164"/>
<dbReference type="InterPro" id="IPR018011">
    <property type="entry name" value="Carb_sulfotrans_8-10"/>
</dbReference>
<keyword evidence="9" id="KW-0735">Signal-anchor</keyword>
<dbReference type="PANTHER" id="PTHR12137:SF63">
    <property type="entry name" value="CARBOHYDRATE SULFOTRANSFERASE"/>
    <property type="match status" value="1"/>
</dbReference>
<organism>
    <name type="scientific">Pediculus humanus subsp. corporis</name>
    <name type="common">Body louse</name>
    <dbReference type="NCBI Taxonomy" id="121224"/>
    <lineage>
        <taxon>Eukaryota</taxon>
        <taxon>Metazoa</taxon>
        <taxon>Ecdysozoa</taxon>
        <taxon>Arthropoda</taxon>
        <taxon>Hexapoda</taxon>
        <taxon>Insecta</taxon>
        <taxon>Pterygota</taxon>
        <taxon>Neoptera</taxon>
        <taxon>Paraneoptera</taxon>
        <taxon>Psocodea</taxon>
        <taxon>Troctomorpha</taxon>
        <taxon>Phthiraptera</taxon>
        <taxon>Anoplura</taxon>
        <taxon>Pediculidae</taxon>
        <taxon>Pediculus</taxon>
    </lineage>
</organism>
<keyword evidence="5 9" id="KW-1133">Transmembrane helix</keyword>
<accession>E0W3S9</accession>
<dbReference type="eggNOG" id="KOG4651">
    <property type="taxonomic scope" value="Eukaryota"/>
</dbReference>
<evidence type="ECO:0000256" key="2">
    <source>
        <dbReference type="ARBA" id="ARBA00006339"/>
    </source>
</evidence>
<evidence type="ECO:0000256" key="8">
    <source>
        <dbReference type="ARBA" id="ARBA00023180"/>
    </source>
</evidence>
<evidence type="ECO:0000256" key="1">
    <source>
        <dbReference type="ARBA" id="ARBA00004323"/>
    </source>
</evidence>
<proteinExistence type="inferred from homology"/>
<evidence type="ECO:0000256" key="4">
    <source>
        <dbReference type="ARBA" id="ARBA00022692"/>
    </source>
</evidence>
<gene>
    <name evidence="11" type="primary">8237164</name>
    <name evidence="10" type="ORF">Phum_PHUM609670</name>
</gene>
<sequence length="350" mass="41787">MRKYQRFFLCIICGFLFITVYLIVLVFSKEDDDGVVNGIHFKNINKNLKIHSKLTEEQIRSLLMQQESINNERIQKIEETCKKYNLGIFKTFDNNNNNNNNNKTIKYPPVPQYSVFYFDLENKLTFCPIYKAGSTTWLYNFCLLAGMTEKQIKNSKKQLSELARQHYPILDPEVAEQNFQKTIKLITVRHPFERLLSAYRDKLENINSGREHGTLHFYHSFGRKIVKKYRKNGNKTKNWNLMNSNQYMWNPNEPKPEGIEPTFEEFITYLININLSDYSDDHWIPYYLFCTPCLLRYDVIAKVETLNVDQLYTFHVLNLQNKIKPKWMHKTQFLQQGKLINYKFKSNFLL</sequence>
<evidence type="ECO:0000256" key="9">
    <source>
        <dbReference type="RuleBase" id="RU364020"/>
    </source>
</evidence>
<dbReference type="EC" id="2.8.2.-" evidence="9"/>
<evidence type="ECO:0000313" key="12">
    <source>
        <dbReference type="Proteomes" id="UP000009046"/>
    </source>
</evidence>
<keyword evidence="12" id="KW-1185">Reference proteome</keyword>
<dbReference type="FunCoup" id="E0W3S9">
    <property type="interactions" value="28"/>
</dbReference>
<evidence type="ECO:0000256" key="7">
    <source>
        <dbReference type="ARBA" id="ARBA00023136"/>
    </source>
</evidence>
<dbReference type="OMA" id="TSWFYNI"/>
<evidence type="ECO:0000256" key="3">
    <source>
        <dbReference type="ARBA" id="ARBA00022679"/>
    </source>
</evidence>
<dbReference type="OrthoDB" id="2019940at2759"/>
<dbReference type="PANTHER" id="PTHR12137">
    <property type="entry name" value="CARBOHYDRATE SULFOTRANSFERASE"/>
    <property type="match status" value="1"/>
</dbReference>
<dbReference type="GO" id="GO:0016051">
    <property type="term" value="P:carbohydrate biosynthetic process"/>
    <property type="evidence" value="ECO:0007669"/>
    <property type="project" value="InterPro"/>
</dbReference>
<dbReference type="RefSeq" id="XP_002433023.1">
    <property type="nucleotide sequence ID" value="XM_002432978.1"/>
</dbReference>
<dbReference type="EnsemblMetazoa" id="PHUM609670-RA">
    <property type="protein sequence ID" value="PHUM609670-PA"/>
    <property type="gene ID" value="PHUM609670"/>
</dbReference>
<dbReference type="GO" id="GO:0000139">
    <property type="term" value="C:Golgi membrane"/>
    <property type="evidence" value="ECO:0007669"/>
    <property type="project" value="UniProtKB-SubCell"/>
</dbReference>
<dbReference type="InParanoid" id="E0W3S9"/>
<name>E0W3S9_PEDHC</name>
<reference evidence="10" key="2">
    <citation type="submission" date="2007-04" db="EMBL/GenBank/DDBJ databases">
        <title>The genome of the human body louse.</title>
        <authorList>
            <consortium name="The Human Body Louse Genome Consortium"/>
            <person name="Kirkness E."/>
            <person name="Walenz B."/>
            <person name="Hass B."/>
            <person name="Bruggner R."/>
            <person name="Strausberg R."/>
        </authorList>
    </citation>
    <scope>NUCLEOTIDE SEQUENCE</scope>
    <source>
        <strain evidence="10">USDA</strain>
    </source>
</reference>
<feature type="transmembrane region" description="Helical" evidence="9">
    <location>
        <begin position="7"/>
        <end position="27"/>
    </location>
</feature>
<evidence type="ECO:0000313" key="10">
    <source>
        <dbReference type="EMBL" id="EEB20285.1"/>
    </source>
</evidence>
<dbReference type="EMBL" id="AAZO01007448">
    <property type="status" value="NOT_ANNOTATED_CDS"/>
    <property type="molecule type" value="Genomic_DNA"/>
</dbReference>
<keyword evidence="4 9" id="KW-0812">Transmembrane</keyword>
<dbReference type="InterPro" id="IPR005331">
    <property type="entry name" value="Sulfotransferase"/>
</dbReference>
<reference evidence="10" key="1">
    <citation type="submission" date="2007-04" db="EMBL/GenBank/DDBJ databases">
        <title>Annotation of Pediculus humanus corporis strain USDA.</title>
        <authorList>
            <person name="Kirkness E."/>
            <person name="Hannick L."/>
            <person name="Hass B."/>
            <person name="Bruggner R."/>
            <person name="Lawson D."/>
            <person name="Bidwell S."/>
            <person name="Joardar V."/>
            <person name="Caler E."/>
            <person name="Walenz B."/>
            <person name="Inman J."/>
            <person name="Schobel S."/>
            <person name="Galinsky K."/>
            <person name="Amedeo P."/>
            <person name="Strausberg R."/>
        </authorList>
    </citation>
    <scope>NUCLEOTIDE SEQUENCE</scope>
    <source>
        <strain evidence="10">USDA</strain>
    </source>
</reference>
<dbReference type="EMBL" id="DS235882">
    <property type="protein sequence ID" value="EEB20285.1"/>
    <property type="molecule type" value="Genomic_DNA"/>
</dbReference>
<dbReference type="GO" id="GO:0008146">
    <property type="term" value="F:sulfotransferase activity"/>
    <property type="evidence" value="ECO:0007669"/>
    <property type="project" value="InterPro"/>
</dbReference>
<comment type="subcellular location">
    <subcellularLocation>
        <location evidence="1 9">Golgi apparatus membrane</location>
        <topology evidence="1 9">Single-pass type II membrane protein</topology>
    </subcellularLocation>
</comment>
<dbReference type="VEuPathDB" id="VectorBase:PHUM609670"/>
<dbReference type="KEGG" id="phu:Phum_PHUM609670"/>
<keyword evidence="3 9" id="KW-0808">Transferase</keyword>
<comment type="similarity">
    <text evidence="2 9">Belongs to the sulfotransferase 2 family.</text>
</comment>
<dbReference type="AlphaFoldDB" id="E0W3S9"/>
<dbReference type="HOGENOM" id="CLU_043398_4_0_1"/>
<keyword evidence="9" id="KW-0119">Carbohydrate metabolism</keyword>
<dbReference type="STRING" id="121224.E0W3S9"/>
<dbReference type="Proteomes" id="UP000009046">
    <property type="component" value="Unassembled WGS sequence"/>
</dbReference>
<evidence type="ECO:0000256" key="5">
    <source>
        <dbReference type="ARBA" id="ARBA00022989"/>
    </source>
</evidence>
<reference evidence="11" key="3">
    <citation type="submission" date="2021-02" db="UniProtKB">
        <authorList>
            <consortium name="EnsemblMetazoa"/>
        </authorList>
    </citation>
    <scope>IDENTIFICATION</scope>
    <source>
        <strain evidence="11">USDA</strain>
    </source>
</reference>
<evidence type="ECO:0000313" key="11">
    <source>
        <dbReference type="EnsemblMetazoa" id="PHUM609670-PA"/>
    </source>
</evidence>
<keyword evidence="6 9" id="KW-0333">Golgi apparatus</keyword>
<evidence type="ECO:0000256" key="6">
    <source>
        <dbReference type="ARBA" id="ARBA00023034"/>
    </source>
</evidence>